<evidence type="ECO:0000256" key="1">
    <source>
        <dbReference type="ARBA" id="ARBA00004191"/>
    </source>
</evidence>
<evidence type="ECO:0000256" key="7">
    <source>
        <dbReference type="ARBA" id="ARBA00023316"/>
    </source>
</evidence>
<keyword evidence="5 9" id="KW-0378">Hydrolase</keyword>
<dbReference type="SUPFAM" id="SSF51126">
    <property type="entry name" value="Pectin lyase-like"/>
    <property type="match status" value="1"/>
</dbReference>
<dbReference type="InterPro" id="IPR011050">
    <property type="entry name" value="Pectin_lyase_fold/virulence"/>
</dbReference>
<evidence type="ECO:0000256" key="4">
    <source>
        <dbReference type="ARBA" id="ARBA00022525"/>
    </source>
</evidence>
<keyword evidence="3" id="KW-0134">Cell wall</keyword>
<dbReference type="PROSITE" id="PS00502">
    <property type="entry name" value="POLYGALACTURONASE"/>
    <property type="match status" value="1"/>
</dbReference>
<dbReference type="RefSeq" id="XP_008443656.3">
    <property type="nucleotide sequence ID" value="XM_008445434.3"/>
</dbReference>
<dbReference type="Pfam" id="PF00295">
    <property type="entry name" value="Glyco_hydro_28"/>
    <property type="match status" value="1"/>
</dbReference>
<comment type="similarity">
    <text evidence="2 9">Belongs to the glycosyl hydrolase 28 family.</text>
</comment>
<evidence type="ECO:0000256" key="3">
    <source>
        <dbReference type="ARBA" id="ARBA00022512"/>
    </source>
</evidence>
<keyword evidence="4" id="KW-0964">Secreted</keyword>
<dbReference type="SMART" id="SM00710">
    <property type="entry name" value="PbH1"/>
    <property type="match status" value="5"/>
</dbReference>
<evidence type="ECO:0008006" key="11">
    <source>
        <dbReference type="Google" id="ProtNLM"/>
    </source>
</evidence>
<dbReference type="InterPro" id="IPR006626">
    <property type="entry name" value="PbH1"/>
</dbReference>
<evidence type="ECO:0000256" key="9">
    <source>
        <dbReference type="RuleBase" id="RU361169"/>
    </source>
</evidence>
<evidence type="ECO:0000256" key="5">
    <source>
        <dbReference type="ARBA" id="ARBA00022801"/>
    </source>
</evidence>
<evidence type="ECO:0000313" key="10">
    <source>
        <dbReference type="EnsemblPlants" id="MELO3C010017.2.1"/>
    </source>
</evidence>
<sequence>MNQISFYLLQNPMAKISNHSSFHSPFQPTIILLALVILISHTIRRSHSANLLNILDFGAIRGYDSSQAIHRAWAVACKSEESTIVYIPKGRFLVQPIEFHGGGCHNEDISFHIDGALIGPPDYRILGNVESWLSFVEVNGVSLTGGVLYANGEALWSCKFSTTHCPVGARTLSFRDSNNIRIRGLMSRNSQLFHIVINGCKNVLVEEVNVMAASNSPNTDGIHVETSTHVTIIDSTIQTGDDCISIGPGSYNIWIQRIRCGPGHGISIGSLAHNMNEPGVGNVTVSKAIFYGTQNGLRIKSWARPSTGFVYGVQFLGATMHNVQNPILIDQHYCPNNINCPGQESGIKISNIIYKDIVGTSATPIAIKFDCSSKNPCNGIRLEDVRLTYQNEEAKSSCEYAKGKTLGLVQPEGCFE</sequence>
<comment type="subcellular location">
    <subcellularLocation>
        <location evidence="1">Secreted</location>
        <location evidence="1">Cell wall</location>
    </subcellularLocation>
</comment>
<dbReference type="EnsemblPlants" id="MELO3C010017.2.1">
    <property type="protein sequence ID" value="MELO3C010017.2.1"/>
    <property type="gene ID" value="MELO3C010017.2"/>
</dbReference>
<feature type="active site" evidence="8">
    <location>
        <position position="264"/>
    </location>
</feature>
<reference evidence="10" key="1">
    <citation type="submission" date="2023-03" db="UniProtKB">
        <authorList>
            <consortium name="EnsemblPlants"/>
        </authorList>
    </citation>
    <scope>IDENTIFICATION</scope>
</reference>
<protein>
    <recommendedName>
        <fullName evidence="11">Polygalacturonase-like</fullName>
    </recommendedName>
</protein>
<dbReference type="PANTHER" id="PTHR31375">
    <property type="match status" value="1"/>
</dbReference>
<evidence type="ECO:0000256" key="2">
    <source>
        <dbReference type="ARBA" id="ARBA00008834"/>
    </source>
</evidence>
<evidence type="ECO:0000256" key="6">
    <source>
        <dbReference type="ARBA" id="ARBA00023295"/>
    </source>
</evidence>
<keyword evidence="7" id="KW-0961">Cell wall biogenesis/degradation</keyword>
<dbReference type="Gene3D" id="2.160.20.10">
    <property type="entry name" value="Single-stranded right-handed beta-helix, Pectin lyase-like"/>
    <property type="match status" value="1"/>
</dbReference>
<dbReference type="InterPro" id="IPR000743">
    <property type="entry name" value="Glyco_hydro_28"/>
</dbReference>
<name>A0A9I9CY44_CUCME</name>
<organism evidence="10">
    <name type="scientific">Cucumis melo</name>
    <name type="common">Muskmelon</name>
    <dbReference type="NCBI Taxonomy" id="3656"/>
    <lineage>
        <taxon>Eukaryota</taxon>
        <taxon>Viridiplantae</taxon>
        <taxon>Streptophyta</taxon>
        <taxon>Embryophyta</taxon>
        <taxon>Tracheophyta</taxon>
        <taxon>Spermatophyta</taxon>
        <taxon>Magnoliopsida</taxon>
        <taxon>eudicotyledons</taxon>
        <taxon>Gunneridae</taxon>
        <taxon>Pentapetalae</taxon>
        <taxon>rosids</taxon>
        <taxon>fabids</taxon>
        <taxon>Cucurbitales</taxon>
        <taxon>Cucurbitaceae</taxon>
        <taxon>Benincaseae</taxon>
        <taxon>Cucumis</taxon>
    </lineage>
</organism>
<evidence type="ECO:0000256" key="8">
    <source>
        <dbReference type="PROSITE-ProRule" id="PRU10052"/>
    </source>
</evidence>
<proteinExistence type="inferred from homology"/>
<gene>
    <name evidence="10" type="primary">103487206</name>
</gene>
<dbReference type="InterPro" id="IPR012334">
    <property type="entry name" value="Pectin_lyas_fold"/>
</dbReference>
<keyword evidence="6 9" id="KW-0326">Glycosidase</keyword>
<accession>A0A9I9CY44</accession>
<dbReference type="eggNOG" id="ENOG502QTIV">
    <property type="taxonomic scope" value="Eukaryota"/>
</dbReference>